<dbReference type="AlphaFoldDB" id="A0A377JGF2"/>
<evidence type="ECO:0000313" key="3">
    <source>
        <dbReference type="Proteomes" id="UP000254186"/>
    </source>
</evidence>
<evidence type="ECO:0000313" key="2">
    <source>
        <dbReference type="EMBL" id="STP03468.1"/>
    </source>
</evidence>
<dbReference type="RefSeq" id="WP_115179879.1">
    <property type="nucleotide sequence ID" value="NZ_UGHY01000002.1"/>
</dbReference>
<name>A0A377JGF2_HAEPA</name>
<dbReference type="EMBL" id="UGHY01000002">
    <property type="protein sequence ID" value="STP03468.1"/>
    <property type="molecule type" value="Genomic_DNA"/>
</dbReference>
<protein>
    <recommendedName>
        <fullName evidence="1">DUF4435 domain-containing protein</fullName>
    </recommendedName>
</protein>
<reference evidence="2 3" key="1">
    <citation type="submission" date="2018-06" db="EMBL/GenBank/DDBJ databases">
        <authorList>
            <consortium name="Pathogen Informatics"/>
            <person name="Doyle S."/>
        </authorList>
    </citation>
    <scope>NUCLEOTIDE SEQUENCE [LARGE SCALE GENOMIC DNA]</scope>
    <source>
        <strain evidence="2 3">NCTC10672</strain>
    </source>
</reference>
<dbReference type="Proteomes" id="UP000254186">
    <property type="component" value="Unassembled WGS sequence"/>
</dbReference>
<feature type="domain" description="DUF4435" evidence="1">
    <location>
        <begin position="35"/>
        <end position="154"/>
    </location>
</feature>
<sequence length="168" mass="19656">MTINDLPKRQNIKHLRENFYQDINDVLHLYIEDTSEGYDKIYYLIFSKLFSGKFSNIKIEPVGSRTLVLNKHKSLIQENEAPYSPSLCIIDGDLYLLTKNEPCQKGLYILPMYCIENLLLRTDEESIIEFLNINSSKIEDFSSKLKINEFNSMILSLLYMKVLLLHSH</sequence>
<dbReference type="InterPro" id="IPR029492">
    <property type="entry name" value="DUF4435"/>
</dbReference>
<accession>A0A377JGF2</accession>
<evidence type="ECO:0000259" key="1">
    <source>
        <dbReference type="Pfam" id="PF14491"/>
    </source>
</evidence>
<organism evidence="2 3">
    <name type="scientific">Haemophilus parainfluenzae</name>
    <dbReference type="NCBI Taxonomy" id="729"/>
    <lineage>
        <taxon>Bacteria</taxon>
        <taxon>Pseudomonadati</taxon>
        <taxon>Pseudomonadota</taxon>
        <taxon>Gammaproteobacteria</taxon>
        <taxon>Pasteurellales</taxon>
        <taxon>Pasteurellaceae</taxon>
        <taxon>Haemophilus</taxon>
    </lineage>
</organism>
<proteinExistence type="predicted"/>
<gene>
    <name evidence="2" type="ORF">NCTC10672_00786</name>
</gene>
<dbReference type="Pfam" id="PF14491">
    <property type="entry name" value="DUF4435"/>
    <property type="match status" value="1"/>
</dbReference>